<gene>
    <name evidence="2" type="ORF">A2946_02020</name>
</gene>
<sequence length="361" mass="42273">MKILYVGLQHENYNSQKGMSFEYNNFLLTLTHLAGIDVIERPFDVIPSIGKEAFNKKLLMAVEKEKPDLLFVFMYTDEIDPKILKAIRARRTTKIVAWFADDYWRFFNYSRRWAPYFDLAVTTSPQAFTWYRHAGFTNAALSQWACNTDVYKPRERMKDIDVSFVGQYKRGRGEIIDALHKNQIAVQAYGFGWPARTADAVQSGGPNGRVSQEEMLNIFSRSRINLNLNVRPGRWEPAVLARIFLRKSINHLVPDIHFVDNLRAWWHFAVPHTHARPFELAGCRAFTISGYSEGIGDYYEPDREMVFYRDIDDLVQKIRYYLSHNEEREKIAQAGYERTMRDHTYQKRFKELFAKIGILPA</sequence>
<dbReference type="EMBL" id="MHLB01000034">
    <property type="protein sequence ID" value="OGZ01627.1"/>
    <property type="molecule type" value="Genomic_DNA"/>
</dbReference>
<accession>A0A1G2CK41</accession>
<organism evidence="2 3">
    <name type="scientific">Candidatus Liptonbacteria bacterium RIFCSPLOWO2_01_FULL_53_13</name>
    <dbReference type="NCBI Taxonomy" id="1798651"/>
    <lineage>
        <taxon>Bacteria</taxon>
        <taxon>Candidatus Liptoniibacteriota</taxon>
    </lineage>
</organism>
<feature type="domain" description="Spore protein YkvP/CgeB glycosyl transferase-like" evidence="1">
    <location>
        <begin position="274"/>
        <end position="353"/>
    </location>
</feature>
<reference evidence="2 3" key="1">
    <citation type="journal article" date="2016" name="Nat. Commun.">
        <title>Thousands of microbial genomes shed light on interconnected biogeochemical processes in an aquifer system.</title>
        <authorList>
            <person name="Anantharaman K."/>
            <person name="Brown C.T."/>
            <person name="Hug L.A."/>
            <person name="Sharon I."/>
            <person name="Castelle C.J."/>
            <person name="Probst A.J."/>
            <person name="Thomas B.C."/>
            <person name="Singh A."/>
            <person name="Wilkins M.J."/>
            <person name="Karaoz U."/>
            <person name="Brodie E.L."/>
            <person name="Williams K.H."/>
            <person name="Hubbard S.S."/>
            <person name="Banfield J.F."/>
        </authorList>
    </citation>
    <scope>NUCLEOTIDE SEQUENCE [LARGE SCALE GENOMIC DNA]</scope>
</reference>
<protein>
    <recommendedName>
        <fullName evidence="1">Spore protein YkvP/CgeB glycosyl transferase-like domain-containing protein</fullName>
    </recommendedName>
</protein>
<dbReference type="Pfam" id="PF13524">
    <property type="entry name" value="Glyco_trans_1_2"/>
    <property type="match status" value="1"/>
</dbReference>
<evidence type="ECO:0000313" key="3">
    <source>
        <dbReference type="Proteomes" id="UP000178348"/>
    </source>
</evidence>
<comment type="caution">
    <text evidence="2">The sequence shown here is derived from an EMBL/GenBank/DDBJ whole genome shotgun (WGS) entry which is preliminary data.</text>
</comment>
<dbReference type="InterPro" id="IPR055259">
    <property type="entry name" value="YkvP/CgeB_Glyco_trans-like"/>
</dbReference>
<dbReference type="Proteomes" id="UP000178348">
    <property type="component" value="Unassembled WGS sequence"/>
</dbReference>
<evidence type="ECO:0000313" key="2">
    <source>
        <dbReference type="EMBL" id="OGZ01627.1"/>
    </source>
</evidence>
<dbReference type="SUPFAM" id="SSF53756">
    <property type="entry name" value="UDP-Glycosyltransferase/glycogen phosphorylase"/>
    <property type="match status" value="1"/>
</dbReference>
<dbReference type="AlphaFoldDB" id="A0A1G2CK41"/>
<evidence type="ECO:0000259" key="1">
    <source>
        <dbReference type="Pfam" id="PF13524"/>
    </source>
</evidence>
<proteinExistence type="predicted"/>
<name>A0A1G2CK41_9BACT</name>